<evidence type="ECO:0000256" key="11">
    <source>
        <dbReference type="RuleBase" id="RU003657"/>
    </source>
</evidence>
<evidence type="ECO:0000256" key="13">
    <source>
        <dbReference type="SAM" id="MobiDB-lite"/>
    </source>
</evidence>
<dbReference type="STRING" id="71784.A0A1Y2AKD2"/>
<evidence type="ECO:0000256" key="12">
    <source>
        <dbReference type="RuleBase" id="RU364022"/>
    </source>
</evidence>
<dbReference type="CDD" id="cd04723">
    <property type="entry name" value="HisA_HisF"/>
    <property type="match status" value="1"/>
</dbReference>
<keyword evidence="15" id="KW-1185">Reference proteome</keyword>
<dbReference type="OrthoDB" id="446074at2759"/>
<dbReference type="Gene3D" id="3.20.20.70">
    <property type="entry name" value="Aldolase class I"/>
    <property type="match status" value="1"/>
</dbReference>
<dbReference type="PANTHER" id="PTHR43090:SF2">
    <property type="entry name" value="1-(5-PHOSPHORIBOSYL)-5-[(5-PHOSPHORIBOSYLAMINO)METHYLIDENEAMINO] IMIDAZOLE-4-CARBOXAMIDE ISOMERASE"/>
    <property type="match status" value="1"/>
</dbReference>
<organism evidence="14 15">
    <name type="scientific">Naematelia encephala</name>
    <dbReference type="NCBI Taxonomy" id="71784"/>
    <lineage>
        <taxon>Eukaryota</taxon>
        <taxon>Fungi</taxon>
        <taxon>Dikarya</taxon>
        <taxon>Basidiomycota</taxon>
        <taxon>Agaricomycotina</taxon>
        <taxon>Tremellomycetes</taxon>
        <taxon>Tremellales</taxon>
        <taxon>Naemateliaceae</taxon>
        <taxon>Naematelia</taxon>
    </lineage>
</organism>
<evidence type="ECO:0000313" key="15">
    <source>
        <dbReference type="Proteomes" id="UP000193986"/>
    </source>
</evidence>
<keyword evidence="12" id="KW-0963">Cytoplasm</keyword>
<comment type="caution">
    <text evidence="14">The sequence shown here is derived from an EMBL/GenBank/DDBJ whole genome shotgun (WGS) entry which is preliminary data.</text>
</comment>
<dbReference type="InterPro" id="IPR013785">
    <property type="entry name" value="Aldolase_TIM"/>
</dbReference>
<gene>
    <name evidence="14" type="ORF">BCR39DRAFT_550861</name>
</gene>
<evidence type="ECO:0000256" key="5">
    <source>
        <dbReference type="ARBA" id="ARBA00018464"/>
    </source>
</evidence>
<evidence type="ECO:0000313" key="14">
    <source>
        <dbReference type="EMBL" id="ORY22760.1"/>
    </source>
</evidence>
<feature type="compositionally biased region" description="Low complexity" evidence="13">
    <location>
        <begin position="12"/>
        <end position="31"/>
    </location>
</feature>
<dbReference type="Pfam" id="PF00977">
    <property type="entry name" value="His_biosynth"/>
    <property type="match status" value="1"/>
</dbReference>
<name>A0A1Y2AKD2_9TREE</name>
<feature type="region of interest" description="Disordered" evidence="13">
    <location>
        <begin position="1"/>
        <end position="68"/>
    </location>
</feature>
<evidence type="ECO:0000256" key="3">
    <source>
        <dbReference type="ARBA" id="ARBA00009667"/>
    </source>
</evidence>
<evidence type="ECO:0000256" key="9">
    <source>
        <dbReference type="ARBA" id="ARBA00030547"/>
    </source>
</evidence>
<dbReference type="GO" id="GO:0000105">
    <property type="term" value="P:L-histidine biosynthetic process"/>
    <property type="evidence" value="ECO:0007669"/>
    <property type="project" value="UniProtKB-UniPathway"/>
</dbReference>
<dbReference type="GO" id="GO:0005737">
    <property type="term" value="C:cytoplasm"/>
    <property type="evidence" value="ECO:0007669"/>
    <property type="project" value="UniProtKB-SubCell"/>
</dbReference>
<evidence type="ECO:0000256" key="7">
    <source>
        <dbReference type="ARBA" id="ARBA00023102"/>
    </source>
</evidence>
<accession>A0A1Y2AKD2</accession>
<sequence>MPFTTEQINKASSSSSTPTPTPMSTSSSSSSNTQRIQPKCLKNKMDGTETGTTETEIQATTPRRRRRSQFRPCIDLHGGVVKQIVGGTLDLVSEDGKGPKENFVATQSPGYYAELYRLNSLRGGHIIKLGPKNDDAAREALAAWPRGMQLGGGVSLENAQEWLDAGAEKVIVTSWLFPEAKFDLDRLKSLSDKIGKDRLVVDISCRKRKDGWVVAMNGWKTLTDMTVSEESIKQLEQYCSELLIHAADVEGLCQGIDEELVERLGEWVTLPCTYAGGARDLSDLALVDWLSGGKVDLTFGSSLDIFGGTGVRFDELVEADRQAKISSGL</sequence>
<dbReference type="Proteomes" id="UP000193986">
    <property type="component" value="Unassembled WGS sequence"/>
</dbReference>
<dbReference type="InterPro" id="IPR006062">
    <property type="entry name" value="His_biosynth"/>
</dbReference>
<dbReference type="UniPathway" id="UPA00031">
    <property type="reaction ID" value="UER00009"/>
</dbReference>
<comment type="pathway">
    <text evidence="2 12">Amino-acid biosynthesis; L-histidine biosynthesis; L-histidine from 5-phospho-alpha-D-ribose 1-diphosphate: step 4/9.</text>
</comment>
<dbReference type="NCBIfam" id="TIGR02129">
    <property type="entry name" value="hisA_euk"/>
    <property type="match status" value="1"/>
</dbReference>
<comment type="similarity">
    <text evidence="3 11">Belongs to the HisA/HisF family.</text>
</comment>
<dbReference type="InParanoid" id="A0A1Y2AKD2"/>
<dbReference type="GO" id="GO:0000162">
    <property type="term" value="P:L-tryptophan biosynthetic process"/>
    <property type="evidence" value="ECO:0007669"/>
    <property type="project" value="TreeGrafter"/>
</dbReference>
<dbReference type="SUPFAM" id="SSF51366">
    <property type="entry name" value="Ribulose-phoshate binding barrel"/>
    <property type="match status" value="1"/>
</dbReference>
<dbReference type="InterPro" id="IPR011858">
    <property type="entry name" value="His6/HISN3"/>
</dbReference>
<proteinExistence type="inferred from homology"/>
<dbReference type="AlphaFoldDB" id="A0A1Y2AKD2"/>
<keyword evidence="7 11" id="KW-0368">Histidine biosynthesis</keyword>
<comment type="subcellular location">
    <subcellularLocation>
        <location evidence="12">Cytoplasm</location>
    </subcellularLocation>
</comment>
<dbReference type="EC" id="5.3.1.16" evidence="4 12"/>
<evidence type="ECO:0000256" key="4">
    <source>
        <dbReference type="ARBA" id="ARBA00012550"/>
    </source>
</evidence>
<keyword evidence="6 11" id="KW-0028">Amino-acid biosynthesis</keyword>
<protein>
    <recommendedName>
        <fullName evidence="5 12">1-(5-phosphoribosyl)-5-[(5-phosphoribosylamino)methylideneamino] imidazole-4-carboxamide isomerase</fullName>
        <ecNumber evidence="4 12">5.3.1.16</ecNumber>
    </recommendedName>
    <alternativeName>
        <fullName evidence="10 12">5-proFAR isomerase</fullName>
    </alternativeName>
    <alternativeName>
        <fullName evidence="9 12">Phosphoribosylformimino-5-aminoimidazole carboxamide ribotide isomerase</fullName>
    </alternativeName>
</protein>
<comment type="catalytic activity">
    <reaction evidence="1 12">
        <text>1-(5-phospho-beta-D-ribosyl)-5-[(5-phospho-beta-D-ribosylamino)methylideneamino]imidazole-4-carboxamide = 5-[(5-phospho-1-deoxy-D-ribulos-1-ylimino)methylamino]-1-(5-phospho-beta-D-ribosyl)imidazole-4-carboxamide</text>
        <dbReference type="Rhea" id="RHEA:15469"/>
        <dbReference type="ChEBI" id="CHEBI:58435"/>
        <dbReference type="ChEBI" id="CHEBI:58525"/>
        <dbReference type="EC" id="5.3.1.16"/>
    </reaction>
</comment>
<evidence type="ECO:0000256" key="2">
    <source>
        <dbReference type="ARBA" id="ARBA00005133"/>
    </source>
</evidence>
<evidence type="ECO:0000256" key="6">
    <source>
        <dbReference type="ARBA" id="ARBA00022605"/>
    </source>
</evidence>
<dbReference type="EMBL" id="MCFC01000088">
    <property type="protein sequence ID" value="ORY22760.1"/>
    <property type="molecule type" value="Genomic_DNA"/>
</dbReference>
<evidence type="ECO:0000256" key="8">
    <source>
        <dbReference type="ARBA" id="ARBA00023235"/>
    </source>
</evidence>
<dbReference type="InterPro" id="IPR044524">
    <property type="entry name" value="Isoase_HisA-like"/>
</dbReference>
<keyword evidence="8 12" id="KW-0413">Isomerase</keyword>
<dbReference type="GO" id="GO:0003949">
    <property type="term" value="F:1-(5-phosphoribosyl)-5-[(5-phosphoribosylamino)methylideneamino]imidazole-4-carboxamide isomerase activity"/>
    <property type="evidence" value="ECO:0007669"/>
    <property type="project" value="UniProtKB-EC"/>
</dbReference>
<feature type="compositionally biased region" description="Polar residues" evidence="13">
    <location>
        <begin position="1"/>
        <end position="11"/>
    </location>
</feature>
<evidence type="ECO:0000256" key="1">
    <source>
        <dbReference type="ARBA" id="ARBA00000901"/>
    </source>
</evidence>
<dbReference type="InterPro" id="IPR011060">
    <property type="entry name" value="RibuloseP-bd_barrel"/>
</dbReference>
<reference evidence="14 15" key="1">
    <citation type="submission" date="2016-07" db="EMBL/GenBank/DDBJ databases">
        <title>Pervasive Adenine N6-methylation of Active Genes in Fungi.</title>
        <authorList>
            <consortium name="DOE Joint Genome Institute"/>
            <person name="Mondo S.J."/>
            <person name="Dannebaum R.O."/>
            <person name="Kuo R.C."/>
            <person name="Labutti K."/>
            <person name="Haridas S."/>
            <person name="Kuo A."/>
            <person name="Salamov A."/>
            <person name="Ahrendt S.R."/>
            <person name="Lipzen A."/>
            <person name="Sullivan W."/>
            <person name="Andreopoulos W.B."/>
            <person name="Clum A."/>
            <person name="Lindquist E."/>
            <person name="Daum C."/>
            <person name="Ramamoorthy G.K."/>
            <person name="Gryganskyi A."/>
            <person name="Culley D."/>
            <person name="Magnuson J.K."/>
            <person name="James T.Y."/>
            <person name="O'Malley M.A."/>
            <person name="Stajich J.E."/>
            <person name="Spatafora J.W."/>
            <person name="Visel A."/>
            <person name="Grigoriev I.V."/>
        </authorList>
    </citation>
    <scope>NUCLEOTIDE SEQUENCE [LARGE SCALE GENOMIC DNA]</scope>
    <source>
        <strain evidence="14 15">68-887.2</strain>
    </source>
</reference>
<dbReference type="FunCoup" id="A0A1Y2AKD2">
    <property type="interactions" value="320"/>
</dbReference>
<dbReference type="FunFam" id="3.20.20.70:FF:000110">
    <property type="entry name" value="1-(5-phosphoribosyl)-5-[(5-phosphoribosylamino)methylideneamino] imidazole-4-carboxamide isomerase, chloroplastic"/>
    <property type="match status" value="1"/>
</dbReference>
<dbReference type="PANTHER" id="PTHR43090">
    <property type="entry name" value="1-(5-PHOSPHORIBOSYL)-5-[(5-PHOSPHORIBOSYLAMINO)METHYLIDENEAMINO] IMIDAZOLE-4-CARBOXAMIDE ISOMERASE"/>
    <property type="match status" value="1"/>
</dbReference>
<evidence type="ECO:0000256" key="10">
    <source>
        <dbReference type="ARBA" id="ARBA00031376"/>
    </source>
</evidence>